<sequence>MDLFRESAIGQIIRYATKNKYLLYPEEKVDFRWEPLDALLSEEDNPAAIEKKSLASPADSDVESPSEKKVVNGSKNEPQDHTSFHLEPIKTGIDNNHNLASRTHTNGSSLQRELTRTSTVPYTRERFDVEQVIAAERTKSIATAPTKTADGTILVDWYTTDDVENPQNWASVKKSIVLTLLCLYSLAVYGASSMYVPGEGGVMDKFHVGATPATIGLAIYVVGYGIGPLLFAPMSEIASIGRNWVYVPTFTLFVILSVPTALVDNYAGLLVLRFLTGFFGSPCLANGGASVGDMYSLLELPVYLSAWTAACFWGPAIGPIIAGFAVQANGWRWGLWEIVWMTGPILVFFLFLYPETSADNILRRRAQRLRKLTGRDNIKSKSEIEQAKLKTSEVFIDALIKPLEIMIKDPAVAFTNIYTSLTYGIYYSFFEVFQLVYPPIYGFNLGEVGLCFVTIGIACLLGVSGFLAYQYLYLIPDIKKNGLREPEHRLVPALLGVIFLPTGYFMFGWTARSAVHWIASLIGVTILVAANFLIFQCVFVYLPLSYPRYAASLFAANDLSRSMFAAACILFSRPMFINLGIGGGVSLLAGLSCLGVVGMFYLWKYGGWLRSKRLEGNERQCGGEEKERILTGEWKSSGDIGTKSHLEMMPEISQVVGSIDNDTQ</sequence>
<evidence type="ECO:0000256" key="2">
    <source>
        <dbReference type="ARBA" id="ARBA00022692"/>
    </source>
</evidence>
<comment type="subcellular location">
    <subcellularLocation>
        <location evidence="1">Membrane</location>
        <topology evidence="1">Multi-pass membrane protein</topology>
    </subcellularLocation>
</comment>
<feature type="region of interest" description="Disordered" evidence="5">
    <location>
        <begin position="95"/>
        <end position="117"/>
    </location>
</feature>
<feature type="transmembrane region" description="Helical" evidence="6">
    <location>
        <begin position="333"/>
        <end position="353"/>
    </location>
</feature>
<evidence type="ECO:0000256" key="3">
    <source>
        <dbReference type="ARBA" id="ARBA00022989"/>
    </source>
</evidence>
<dbReference type="GO" id="GO:1990961">
    <property type="term" value="P:xenobiotic detoxification by transmembrane export across the plasma membrane"/>
    <property type="evidence" value="ECO:0007669"/>
    <property type="project" value="TreeGrafter"/>
</dbReference>
<evidence type="ECO:0000313" key="7">
    <source>
        <dbReference type="EMBL" id="CZT07397.1"/>
    </source>
</evidence>
<dbReference type="GO" id="GO:0015244">
    <property type="term" value="F:fluconazole transmembrane transporter activity"/>
    <property type="evidence" value="ECO:0007669"/>
    <property type="project" value="TreeGrafter"/>
</dbReference>
<feature type="transmembrane region" description="Helical" evidence="6">
    <location>
        <begin position="244"/>
        <end position="263"/>
    </location>
</feature>
<evidence type="ECO:0000256" key="5">
    <source>
        <dbReference type="SAM" id="MobiDB-lite"/>
    </source>
</evidence>
<reference evidence="8" key="1">
    <citation type="submission" date="2016-03" db="EMBL/GenBank/DDBJ databases">
        <authorList>
            <person name="Ploux O."/>
        </authorList>
    </citation>
    <scope>NUCLEOTIDE SEQUENCE [LARGE SCALE GENOMIC DNA]</scope>
    <source>
        <strain evidence="8">UK7</strain>
    </source>
</reference>
<gene>
    <name evidence="7" type="ORF">RCO7_07341</name>
</gene>
<feature type="transmembrane region" description="Helical" evidence="6">
    <location>
        <begin position="300"/>
        <end position="321"/>
    </location>
</feature>
<evidence type="ECO:0000313" key="8">
    <source>
        <dbReference type="Proteomes" id="UP000178129"/>
    </source>
</evidence>
<dbReference type="SUPFAM" id="SSF103473">
    <property type="entry name" value="MFS general substrate transporter"/>
    <property type="match status" value="1"/>
</dbReference>
<dbReference type="FunFam" id="1.20.1250.20:FF:000011">
    <property type="entry name" value="MFS multidrug transporter, putative"/>
    <property type="match status" value="1"/>
</dbReference>
<keyword evidence="4 6" id="KW-0472">Membrane</keyword>
<feature type="transmembrane region" description="Helical" evidence="6">
    <location>
        <begin position="176"/>
        <end position="196"/>
    </location>
</feature>
<feature type="transmembrane region" description="Helical" evidence="6">
    <location>
        <begin position="587"/>
        <end position="603"/>
    </location>
</feature>
<dbReference type="InterPro" id="IPR036259">
    <property type="entry name" value="MFS_trans_sf"/>
</dbReference>
<dbReference type="GO" id="GO:0005886">
    <property type="term" value="C:plasma membrane"/>
    <property type="evidence" value="ECO:0007669"/>
    <property type="project" value="TreeGrafter"/>
</dbReference>
<dbReference type="Proteomes" id="UP000178129">
    <property type="component" value="Unassembled WGS sequence"/>
</dbReference>
<feature type="transmembrane region" description="Helical" evidence="6">
    <location>
        <begin position="208"/>
        <end position="232"/>
    </location>
</feature>
<protein>
    <submittedName>
        <fullName evidence="7">Related to FLR1-Putative H+ antiporter regulated by yAP-1 and involved in multidrug resistance</fullName>
    </submittedName>
</protein>
<dbReference type="EMBL" id="FJUW01000042">
    <property type="protein sequence ID" value="CZT07397.1"/>
    <property type="molecule type" value="Genomic_DNA"/>
</dbReference>
<dbReference type="AlphaFoldDB" id="A0A1E1LA73"/>
<feature type="transmembrane region" description="Helical" evidence="6">
    <location>
        <begin position="490"/>
        <end position="511"/>
    </location>
</feature>
<name>A0A1E1LA73_9HELO</name>
<dbReference type="STRING" id="914237.A0A1E1LA73"/>
<evidence type="ECO:0000256" key="1">
    <source>
        <dbReference type="ARBA" id="ARBA00004141"/>
    </source>
</evidence>
<evidence type="ECO:0000256" key="6">
    <source>
        <dbReference type="SAM" id="Phobius"/>
    </source>
</evidence>
<keyword evidence="2 6" id="KW-0812">Transmembrane</keyword>
<dbReference type="CDD" id="cd17323">
    <property type="entry name" value="MFS_Tpo1_MDR_like"/>
    <property type="match status" value="1"/>
</dbReference>
<proteinExistence type="predicted"/>
<accession>A0A1E1LA73</accession>
<organism evidence="7 8">
    <name type="scientific">Rhynchosporium graminicola</name>
    <dbReference type="NCBI Taxonomy" id="2792576"/>
    <lineage>
        <taxon>Eukaryota</taxon>
        <taxon>Fungi</taxon>
        <taxon>Dikarya</taxon>
        <taxon>Ascomycota</taxon>
        <taxon>Pezizomycotina</taxon>
        <taxon>Leotiomycetes</taxon>
        <taxon>Helotiales</taxon>
        <taxon>Ploettnerulaceae</taxon>
        <taxon>Rhynchosporium</taxon>
    </lineage>
</organism>
<keyword evidence="8" id="KW-1185">Reference proteome</keyword>
<feature type="transmembrane region" description="Helical" evidence="6">
    <location>
        <begin position="441"/>
        <end position="469"/>
    </location>
</feature>
<dbReference type="PANTHER" id="PTHR23502:SF23">
    <property type="entry name" value="FLUCONAZOLE RESISTANCE PROTEIN 1"/>
    <property type="match status" value="1"/>
</dbReference>
<dbReference type="InParanoid" id="A0A1E1LA73"/>
<feature type="region of interest" description="Disordered" evidence="5">
    <location>
        <begin position="53"/>
        <end position="83"/>
    </location>
</feature>
<evidence type="ECO:0000256" key="4">
    <source>
        <dbReference type="ARBA" id="ARBA00023136"/>
    </source>
</evidence>
<keyword evidence="3 6" id="KW-1133">Transmembrane helix</keyword>
<feature type="transmembrane region" description="Helical" evidence="6">
    <location>
        <begin position="517"/>
        <end position="542"/>
    </location>
</feature>
<dbReference type="PANTHER" id="PTHR23502">
    <property type="entry name" value="MAJOR FACILITATOR SUPERFAMILY"/>
    <property type="match status" value="1"/>
</dbReference>
<dbReference type="Pfam" id="PF07690">
    <property type="entry name" value="MFS_1"/>
    <property type="match status" value="1"/>
</dbReference>
<comment type="caution">
    <text evidence="7">The sequence shown here is derived from an EMBL/GenBank/DDBJ whole genome shotgun (WGS) entry which is preliminary data.</text>
</comment>
<dbReference type="Gene3D" id="1.20.1250.20">
    <property type="entry name" value="MFS general substrate transporter like domains"/>
    <property type="match status" value="1"/>
</dbReference>
<dbReference type="InterPro" id="IPR011701">
    <property type="entry name" value="MFS"/>
</dbReference>